<sequence>MSHFRYPLRVILHLLDKIFFLYLASPLGDLSTASLDLEAAAYSE</sequence>
<dbReference type="Proteomes" id="UP000253606">
    <property type="component" value="Chromosome"/>
</dbReference>
<accession>A0A2Z5G5F6</accession>
<dbReference type="EMBL" id="CP030840">
    <property type="protein sequence ID" value="AXC14321.1"/>
    <property type="molecule type" value="Genomic_DNA"/>
</dbReference>
<name>A0A2Z5G5F6_9BACT</name>
<dbReference type="KEGG" id="abas:ACPOL_5065"/>
<evidence type="ECO:0000313" key="2">
    <source>
        <dbReference type="Proteomes" id="UP000253606"/>
    </source>
</evidence>
<dbReference type="AlphaFoldDB" id="A0A2Z5G5F6"/>
<protein>
    <submittedName>
        <fullName evidence="1">Uncharacterized protein</fullName>
    </submittedName>
</protein>
<reference evidence="1 2" key="1">
    <citation type="journal article" date="2018" name="Front. Microbiol.">
        <title>Hydrolytic Capabilities as a Key to Environmental Success: Chitinolytic and Cellulolytic Acidobacteria From Acidic Sub-arctic Soils and Boreal Peatlands.</title>
        <authorList>
            <person name="Belova S.E."/>
            <person name="Ravin N.V."/>
            <person name="Pankratov T.A."/>
            <person name="Rakitin A.L."/>
            <person name="Ivanova A.A."/>
            <person name="Beletsky A.V."/>
            <person name="Mardanov A.V."/>
            <person name="Sinninghe Damste J.S."/>
            <person name="Dedysh S.N."/>
        </authorList>
    </citation>
    <scope>NUCLEOTIDE SEQUENCE [LARGE SCALE GENOMIC DNA]</scope>
    <source>
        <strain evidence="1 2">SBC82</strain>
    </source>
</reference>
<proteinExistence type="predicted"/>
<keyword evidence="2" id="KW-1185">Reference proteome</keyword>
<gene>
    <name evidence="1" type="ORF">ACPOL_5065</name>
</gene>
<evidence type="ECO:0000313" key="1">
    <source>
        <dbReference type="EMBL" id="AXC14321.1"/>
    </source>
</evidence>
<organism evidence="1 2">
    <name type="scientific">Acidisarcina polymorpha</name>
    <dbReference type="NCBI Taxonomy" id="2211140"/>
    <lineage>
        <taxon>Bacteria</taxon>
        <taxon>Pseudomonadati</taxon>
        <taxon>Acidobacteriota</taxon>
        <taxon>Terriglobia</taxon>
        <taxon>Terriglobales</taxon>
        <taxon>Acidobacteriaceae</taxon>
        <taxon>Acidisarcina</taxon>
    </lineage>
</organism>